<dbReference type="InterPro" id="IPR011010">
    <property type="entry name" value="DNA_brk_join_enz"/>
</dbReference>
<evidence type="ECO:0000313" key="2">
    <source>
        <dbReference type="EMBL" id="GAA5060615.1"/>
    </source>
</evidence>
<dbReference type="GO" id="GO:0015074">
    <property type="term" value="P:DNA integration"/>
    <property type="evidence" value="ECO:0007669"/>
    <property type="project" value="InterPro"/>
</dbReference>
<sequence length="118" mass="13429">MFNVWLSREEYRAIPRAADSFEPEIAIRLMGDCGLRLTEVLGVTPSDISRIDDGRHYELEVTNGKDTTGSYDGSKQRETWLPVKVEATINRTHGCLRLSDPASLPMPCRSRRNHHCTR</sequence>
<protein>
    <recommendedName>
        <fullName evidence="4">Tyr recombinase domain-containing protein</fullName>
    </recommendedName>
</protein>
<dbReference type="GO" id="GO:0003677">
    <property type="term" value="F:DNA binding"/>
    <property type="evidence" value="ECO:0007669"/>
    <property type="project" value="InterPro"/>
</dbReference>
<organism evidence="2 3">
    <name type="scientific">Haladaptatus pallidirubidus</name>
    <dbReference type="NCBI Taxonomy" id="1008152"/>
    <lineage>
        <taxon>Archaea</taxon>
        <taxon>Methanobacteriati</taxon>
        <taxon>Methanobacteriota</taxon>
        <taxon>Stenosarchaea group</taxon>
        <taxon>Halobacteria</taxon>
        <taxon>Halobacteriales</taxon>
        <taxon>Haladaptataceae</taxon>
        <taxon>Haladaptatus</taxon>
    </lineage>
</organism>
<accession>A0AAV3UPI7</accession>
<gene>
    <name evidence="2" type="ORF">GCM10025751_45930</name>
</gene>
<dbReference type="Proteomes" id="UP001501729">
    <property type="component" value="Unassembled WGS sequence"/>
</dbReference>
<dbReference type="AlphaFoldDB" id="A0AAV3UPI7"/>
<evidence type="ECO:0008006" key="4">
    <source>
        <dbReference type="Google" id="ProtNLM"/>
    </source>
</evidence>
<name>A0AAV3UPI7_9EURY</name>
<proteinExistence type="predicted"/>
<dbReference type="InterPro" id="IPR013762">
    <property type="entry name" value="Integrase-like_cat_sf"/>
</dbReference>
<keyword evidence="3" id="KW-1185">Reference proteome</keyword>
<dbReference type="SUPFAM" id="SSF56349">
    <property type="entry name" value="DNA breaking-rejoining enzymes"/>
    <property type="match status" value="1"/>
</dbReference>
<dbReference type="Gene3D" id="1.10.443.10">
    <property type="entry name" value="Intergrase catalytic core"/>
    <property type="match status" value="1"/>
</dbReference>
<comment type="caution">
    <text evidence="2">The sequence shown here is derived from an EMBL/GenBank/DDBJ whole genome shotgun (WGS) entry which is preliminary data.</text>
</comment>
<evidence type="ECO:0000256" key="1">
    <source>
        <dbReference type="ARBA" id="ARBA00023172"/>
    </source>
</evidence>
<dbReference type="GO" id="GO:0006310">
    <property type="term" value="P:DNA recombination"/>
    <property type="evidence" value="ECO:0007669"/>
    <property type="project" value="UniProtKB-KW"/>
</dbReference>
<dbReference type="EMBL" id="BAABKX010000019">
    <property type="protein sequence ID" value="GAA5060615.1"/>
    <property type="molecule type" value="Genomic_DNA"/>
</dbReference>
<evidence type="ECO:0000313" key="3">
    <source>
        <dbReference type="Proteomes" id="UP001501729"/>
    </source>
</evidence>
<keyword evidence="1" id="KW-0233">DNA recombination</keyword>
<reference evidence="2 3" key="1">
    <citation type="journal article" date="2019" name="Int. J. Syst. Evol. Microbiol.">
        <title>The Global Catalogue of Microorganisms (GCM) 10K type strain sequencing project: providing services to taxonomists for standard genome sequencing and annotation.</title>
        <authorList>
            <consortium name="The Broad Institute Genomics Platform"/>
            <consortium name="The Broad Institute Genome Sequencing Center for Infectious Disease"/>
            <person name="Wu L."/>
            <person name="Ma J."/>
        </authorList>
    </citation>
    <scope>NUCLEOTIDE SEQUENCE [LARGE SCALE GENOMIC DNA]</scope>
    <source>
        <strain evidence="2 3">JCM 17504</strain>
    </source>
</reference>